<evidence type="ECO:0000256" key="3">
    <source>
        <dbReference type="SAM" id="SignalP"/>
    </source>
</evidence>
<keyword evidence="2" id="KW-1133">Transmembrane helix</keyword>
<dbReference type="OrthoDB" id="2432613at2759"/>
<feature type="signal peptide" evidence="3">
    <location>
        <begin position="1"/>
        <end position="21"/>
    </location>
</feature>
<keyword evidence="1 3" id="KW-0732">Signal</keyword>
<evidence type="ECO:0000256" key="2">
    <source>
        <dbReference type="SAM" id="Phobius"/>
    </source>
</evidence>
<dbReference type="GO" id="GO:0042546">
    <property type="term" value="P:cell wall biogenesis"/>
    <property type="evidence" value="ECO:0007669"/>
    <property type="project" value="InterPro"/>
</dbReference>
<reference evidence="5 6" key="1">
    <citation type="journal article" date="2015" name="Sci. Rep.">
        <title>Chromosome-level genome map provides insights into diverse defense mechanisms in the medicinal fungus Ganoderma sinense.</title>
        <authorList>
            <person name="Zhu Y."/>
            <person name="Xu J."/>
            <person name="Sun C."/>
            <person name="Zhou S."/>
            <person name="Xu H."/>
            <person name="Nelson D.R."/>
            <person name="Qian J."/>
            <person name="Song J."/>
            <person name="Luo H."/>
            <person name="Xiang L."/>
            <person name="Li Y."/>
            <person name="Xu Z."/>
            <person name="Ji A."/>
            <person name="Wang L."/>
            <person name="Lu S."/>
            <person name="Hayward A."/>
            <person name="Sun W."/>
            <person name="Li X."/>
            <person name="Schwartz D.C."/>
            <person name="Wang Y."/>
            <person name="Chen S."/>
        </authorList>
    </citation>
    <scope>NUCLEOTIDE SEQUENCE [LARGE SCALE GENOMIC DNA]</scope>
    <source>
        <strain evidence="5 6">ZZ0214-1</strain>
    </source>
</reference>
<evidence type="ECO:0000313" key="6">
    <source>
        <dbReference type="Proteomes" id="UP000230002"/>
    </source>
</evidence>
<dbReference type="InterPro" id="IPR045328">
    <property type="entry name" value="Kre9/Knh1"/>
</dbReference>
<protein>
    <recommendedName>
        <fullName evidence="4">Yeast cell wall synthesis Kre9/Knh1-like N-terminal domain-containing protein</fullName>
    </recommendedName>
</protein>
<dbReference type="STRING" id="1077348.A0A2G8S5Z2"/>
<feature type="transmembrane region" description="Helical" evidence="2">
    <location>
        <begin position="152"/>
        <end position="182"/>
    </location>
</feature>
<evidence type="ECO:0000256" key="1">
    <source>
        <dbReference type="ARBA" id="ARBA00022729"/>
    </source>
</evidence>
<evidence type="ECO:0000313" key="5">
    <source>
        <dbReference type="EMBL" id="PIL29181.1"/>
    </source>
</evidence>
<keyword evidence="2" id="KW-0472">Membrane</keyword>
<proteinExistence type="predicted"/>
<dbReference type="PANTHER" id="PTHR28154:SF1">
    <property type="entry name" value="CELL WALL SYNTHESIS PROTEIN KNH1-RELATED"/>
    <property type="match status" value="1"/>
</dbReference>
<feature type="chain" id="PRO_5013721932" description="Yeast cell wall synthesis Kre9/Knh1-like N-terminal domain-containing protein" evidence="3">
    <location>
        <begin position="22"/>
        <end position="306"/>
    </location>
</feature>
<evidence type="ECO:0000259" key="4">
    <source>
        <dbReference type="Pfam" id="PF10342"/>
    </source>
</evidence>
<name>A0A2G8S5Z2_9APHY</name>
<dbReference type="InterPro" id="IPR018466">
    <property type="entry name" value="Kre9/Knh1-like_N"/>
</dbReference>
<comment type="caution">
    <text evidence="5">The sequence shown here is derived from an EMBL/GenBank/DDBJ whole genome shotgun (WGS) entry which is preliminary data.</text>
</comment>
<dbReference type="Proteomes" id="UP000230002">
    <property type="component" value="Unassembled WGS sequence"/>
</dbReference>
<accession>A0A2G8S5Z2</accession>
<sequence length="306" mass="34027">MNAKMFSLLLLQTVFAFLVQATLYITAPLPATVCTGGKACTVEWVDDGVSPLLADIGACHVALYNGEEKLIQQLDPVDVSAQHGLQFTPDPKAGPDSSTYYINFTSVDPVDGATFHEFSTFFTITSMTGSFNSPVSSDASPVPLVLGFNQRYLAGILLVLIFICIVIIFLFLLFFVVAVGLVEWLRSQHFKLECEHKRQWIRQLVPLLHGLEQQQRKHVLRLRDLVQRPSDHARCSRALLARICGLDNDGPSGTEFLDLQHDREQPDLVGVPHIDHASLPLFSRRSRLWALDVISSFPPLSVPPHT</sequence>
<dbReference type="Pfam" id="PF10342">
    <property type="entry name" value="Kre9_KNH"/>
    <property type="match status" value="1"/>
</dbReference>
<feature type="domain" description="Yeast cell wall synthesis Kre9/Knh1-like N-terminal" evidence="4">
    <location>
        <begin position="28"/>
        <end position="124"/>
    </location>
</feature>
<keyword evidence="2" id="KW-0812">Transmembrane</keyword>
<dbReference type="PANTHER" id="PTHR28154">
    <property type="entry name" value="CELL WALL SYNTHESIS PROTEIN KNH1-RELATED"/>
    <property type="match status" value="1"/>
</dbReference>
<organism evidence="5 6">
    <name type="scientific">Ganoderma sinense ZZ0214-1</name>
    <dbReference type="NCBI Taxonomy" id="1077348"/>
    <lineage>
        <taxon>Eukaryota</taxon>
        <taxon>Fungi</taxon>
        <taxon>Dikarya</taxon>
        <taxon>Basidiomycota</taxon>
        <taxon>Agaricomycotina</taxon>
        <taxon>Agaricomycetes</taxon>
        <taxon>Polyporales</taxon>
        <taxon>Polyporaceae</taxon>
        <taxon>Ganoderma</taxon>
    </lineage>
</organism>
<dbReference type="AlphaFoldDB" id="A0A2G8S5Z2"/>
<dbReference type="GO" id="GO:0006078">
    <property type="term" value="P:(1-&gt;6)-beta-D-glucan biosynthetic process"/>
    <property type="evidence" value="ECO:0007669"/>
    <property type="project" value="InterPro"/>
</dbReference>
<gene>
    <name evidence="5" type="ORF">GSI_09230</name>
</gene>
<keyword evidence="6" id="KW-1185">Reference proteome</keyword>
<dbReference type="EMBL" id="AYKW01000023">
    <property type="protein sequence ID" value="PIL29181.1"/>
    <property type="molecule type" value="Genomic_DNA"/>
</dbReference>